<reference evidence="2 3" key="1">
    <citation type="submission" date="2019-09" db="EMBL/GenBank/DDBJ databases">
        <title>Taxonomic organization of the family Brucellaceae based on a phylogenomic approach.</title>
        <authorList>
            <person name="Leclercq S."/>
            <person name="Cloeckaert A."/>
            <person name="Zygmunt M.S."/>
        </authorList>
    </citation>
    <scope>NUCLEOTIDE SEQUENCE [LARGE SCALE GENOMIC DNA]</scope>
    <source>
        <strain evidence="2 3">CCUG 34461</strain>
    </source>
</reference>
<sequence>MTKAAAIPMPEVVKPVFQHIRLSEIKVPQNRARELDADWAQALAFMIAAQGLINPITVRMIEGCPHLVTGLHRHAAFAILEWETIPARVSNAATDDDARLEEVMENLGRHELKVLDRCHHLFELKQVYERLHPQTKAGTAGALAKHGSANEIFSFAQDTAEKVGLSRRSIEIAVKIWKDLAVSSRQRCVGTWLSDHQAGLKQLSEQSHTDQAKVLEILFGETPQATNVPDALTILANGRVKTHLEKRIEKTANTLNSLPGSVANAIVASDADARLAEMQKSIATLSKFFGKLEDDELDKVVADHEDRIVASLQRRGRI</sequence>
<dbReference type="GO" id="GO:0005694">
    <property type="term" value="C:chromosome"/>
    <property type="evidence" value="ECO:0007669"/>
    <property type="project" value="TreeGrafter"/>
</dbReference>
<dbReference type="SMART" id="SM00470">
    <property type="entry name" value="ParB"/>
    <property type="match status" value="1"/>
</dbReference>
<dbReference type="EMBL" id="WBWX01000001">
    <property type="protein sequence ID" value="KAB2803274.1"/>
    <property type="molecule type" value="Genomic_DNA"/>
</dbReference>
<dbReference type="Proteomes" id="UP000441102">
    <property type="component" value="Unassembled WGS sequence"/>
</dbReference>
<dbReference type="Pfam" id="PF02195">
    <property type="entry name" value="ParB_N"/>
    <property type="match status" value="1"/>
</dbReference>
<dbReference type="AlphaFoldDB" id="A0A6I0E062"/>
<accession>A0A6I0E062</accession>
<evidence type="ECO:0000313" key="3">
    <source>
        <dbReference type="Proteomes" id="UP000441102"/>
    </source>
</evidence>
<dbReference type="Gene3D" id="3.90.1530.30">
    <property type="match status" value="1"/>
</dbReference>
<dbReference type="SUPFAM" id="SSF110849">
    <property type="entry name" value="ParB/Sulfiredoxin"/>
    <property type="match status" value="1"/>
</dbReference>
<evidence type="ECO:0000259" key="1">
    <source>
        <dbReference type="SMART" id="SM00470"/>
    </source>
</evidence>
<feature type="domain" description="ParB-like N-terminal" evidence="1">
    <location>
        <begin position="18"/>
        <end position="107"/>
    </location>
</feature>
<dbReference type="PANTHER" id="PTHR33375:SF1">
    <property type="entry name" value="CHROMOSOME-PARTITIONING PROTEIN PARB-RELATED"/>
    <property type="match status" value="1"/>
</dbReference>
<dbReference type="GO" id="GO:0007059">
    <property type="term" value="P:chromosome segregation"/>
    <property type="evidence" value="ECO:0007669"/>
    <property type="project" value="TreeGrafter"/>
</dbReference>
<protein>
    <submittedName>
        <fullName evidence="2">Chromosome partitioning protein ParB</fullName>
    </submittedName>
</protein>
<dbReference type="PANTHER" id="PTHR33375">
    <property type="entry name" value="CHROMOSOME-PARTITIONING PROTEIN PARB-RELATED"/>
    <property type="match status" value="1"/>
</dbReference>
<dbReference type="InterPro" id="IPR036086">
    <property type="entry name" value="ParB/Sulfiredoxin_sf"/>
</dbReference>
<organism evidence="2 3">
    <name type="scientific">Brucella anthropi</name>
    <name type="common">Ochrobactrum anthropi</name>
    <dbReference type="NCBI Taxonomy" id="529"/>
    <lineage>
        <taxon>Bacteria</taxon>
        <taxon>Pseudomonadati</taxon>
        <taxon>Pseudomonadota</taxon>
        <taxon>Alphaproteobacteria</taxon>
        <taxon>Hyphomicrobiales</taxon>
        <taxon>Brucellaceae</taxon>
        <taxon>Brucella/Ochrobactrum group</taxon>
        <taxon>Brucella</taxon>
    </lineage>
</organism>
<proteinExistence type="predicted"/>
<name>A0A6I0E062_BRUAN</name>
<evidence type="ECO:0000313" key="2">
    <source>
        <dbReference type="EMBL" id="KAB2803274.1"/>
    </source>
</evidence>
<comment type="caution">
    <text evidence="2">The sequence shown here is derived from an EMBL/GenBank/DDBJ whole genome shotgun (WGS) entry which is preliminary data.</text>
</comment>
<gene>
    <name evidence="2" type="ORF">F9L06_03710</name>
</gene>
<dbReference type="InterPro" id="IPR050336">
    <property type="entry name" value="Chromosome_partition/occlusion"/>
</dbReference>
<dbReference type="RefSeq" id="WP_151576306.1">
    <property type="nucleotide sequence ID" value="NZ_WBWX01000001.1"/>
</dbReference>
<dbReference type="InterPro" id="IPR003115">
    <property type="entry name" value="ParB_N"/>
</dbReference>